<dbReference type="GO" id="GO:1904680">
    <property type="term" value="F:peptide transmembrane transporter activity"/>
    <property type="evidence" value="ECO:0007669"/>
    <property type="project" value="TreeGrafter"/>
</dbReference>
<feature type="signal peptide" evidence="8">
    <location>
        <begin position="1"/>
        <end position="21"/>
    </location>
</feature>
<keyword evidence="5" id="KW-0571">Peptide transport</keyword>
<dbReference type="PROSITE" id="PS01040">
    <property type="entry name" value="SBP_BACTERIAL_5"/>
    <property type="match status" value="1"/>
</dbReference>
<dbReference type="OrthoDB" id="403896at2"/>
<feature type="region of interest" description="Disordered" evidence="7">
    <location>
        <begin position="631"/>
        <end position="659"/>
    </location>
</feature>
<dbReference type="InterPro" id="IPR000914">
    <property type="entry name" value="SBP_5_dom"/>
</dbReference>
<dbReference type="GO" id="GO:0015833">
    <property type="term" value="P:peptide transport"/>
    <property type="evidence" value="ECO:0007669"/>
    <property type="project" value="UniProtKB-KW"/>
</dbReference>
<keyword evidence="11" id="KW-1185">Reference proteome</keyword>
<dbReference type="Gene3D" id="3.90.76.10">
    <property type="entry name" value="Dipeptide-binding Protein, Domain 1"/>
    <property type="match status" value="1"/>
</dbReference>
<comment type="similarity">
    <text evidence="2">Belongs to the bacterial solute-binding protein 5 family.</text>
</comment>
<protein>
    <recommendedName>
        <fullName evidence="9">Solute-binding protein family 5 domain-containing protein</fullName>
    </recommendedName>
</protein>
<dbReference type="EMBL" id="MKIQ01000005">
    <property type="protein sequence ID" value="OFI47578.1"/>
    <property type="molecule type" value="Genomic_DNA"/>
</dbReference>
<dbReference type="PROSITE" id="PS51257">
    <property type="entry name" value="PROKAR_LIPOPROTEIN"/>
    <property type="match status" value="1"/>
</dbReference>
<proteinExistence type="inferred from homology"/>
<reference evidence="11" key="1">
    <citation type="submission" date="2016-09" db="EMBL/GenBank/DDBJ databases">
        <title>Draft genome sequence of a novel species of the family Streptococcaceae isolated from flowers.</title>
        <authorList>
            <person name="Chuah L.-O."/>
            <person name="Yap K.-P."/>
            <person name="Thong K.L."/>
            <person name="Liong M.T."/>
            <person name="Ahmad R."/>
            <person name="Rusul G."/>
        </authorList>
    </citation>
    <scope>NUCLEOTIDE SEQUENCE [LARGE SCALE GENOMIC DNA]</scope>
    <source>
        <strain evidence="11">HibF3</strain>
    </source>
</reference>
<keyword evidence="6" id="KW-0653">Protein transport</keyword>
<accession>A0A9Q5P0Z5</accession>
<evidence type="ECO:0000256" key="2">
    <source>
        <dbReference type="ARBA" id="ARBA00005695"/>
    </source>
</evidence>
<evidence type="ECO:0000256" key="4">
    <source>
        <dbReference type="ARBA" id="ARBA00022729"/>
    </source>
</evidence>
<evidence type="ECO:0000256" key="8">
    <source>
        <dbReference type="SAM" id="SignalP"/>
    </source>
</evidence>
<evidence type="ECO:0000259" key="9">
    <source>
        <dbReference type="Pfam" id="PF00496"/>
    </source>
</evidence>
<comment type="subcellular location">
    <subcellularLocation>
        <location evidence="1">Cell membrane</location>
        <topology evidence="1">Lipid-anchor</topology>
    </subcellularLocation>
</comment>
<feature type="domain" description="Solute-binding protein family 5" evidence="9">
    <location>
        <begin position="82"/>
        <end position="524"/>
    </location>
</feature>
<evidence type="ECO:0000256" key="5">
    <source>
        <dbReference type="ARBA" id="ARBA00022856"/>
    </source>
</evidence>
<dbReference type="AlphaFoldDB" id="A0A9Q5P0Z5"/>
<dbReference type="PANTHER" id="PTHR30290">
    <property type="entry name" value="PERIPLASMIC BINDING COMPONENT OF ABC TRANSPORTER"/>
    <property type="match status" value="1"/>
</dbReference>
<evidence type="ECO:0000256" key="1">
    <source>
        <dbReference type="ARBA" id="ARBA00004193"/>
    </source>
</evidence>
<dbReference type="GO" id="GO:0043190">
    <property type="term" value="C:ATP-binding cassette (ABC) transporter complex"/>
    <property type="evidence" value="ECO:0007669"/>
    <property type="project" value="InterPro"/>
</dbReference>
<evidence type="ECO:0000256" key="3">
    <source>
        <dbReference type="ARBA" id="ARBA00022448"/>
    </source>
</evidence>
<keyword evidence="4 8" id="KW-0732">Signal</keyword>
<dbReference type="InterPro" id="IPR023765">
    <property type="entry name" value="SBP_5_CS"/>
</dbReference>
<feature type="chain" id="PRO_5040461332" description="Solute-binding protein family 5 domain-containing protein" evidence="8">
    <location>
        <begin position="22"/>
        <end position="659"/>
    </location>
</feature>
<dbReference type="PIRSF" id="PIRSF002741">
    <property type="entry name" value="MppA"/>
    <property type="match status" value="1"/>
</dbReference>
<dbReference type="InterPro" id="IPR030678">
    <property type="entry name" value="Peptide/Ni-bd"/>
</dbReference>
<feature type="compositionally biased region" description="Basic and acidic residues" evidence="7">
    <location>
        <begin position="638"/>
        <end position="659"/>
    </location>
</feature>
<dbReference type="Pfam" id="PF00496">
    <property type="entry name" value="SBP_bac_5"/>
    <property type="match status" value="1"/>
</dbReference>
<dbReference type="CDD" id="cd08504">
    <property type="entry name" value="PBP2_OppA"/>
    <property type="match status" value="1"/>
</dbReference>
<evidence type="ECO:0000313" key="10">
    <source>
        <dbReference type="EMBL" id="OFI47578.1"/>
    </source>
</evidence>
<dbReference type="Gene3D" id="3.10.105.10">
    <property type="entry name" value="Dipeptide-binding Protein, Domain 3"/>
    <property type="match status" value="1"/>
</dbReference>
<comment type="caution">
    <text evidence="10">The sequence shown here is derived from an EMBL/GenBank/DDBJ whole genome shotgun (WGS) entry which is preliminary data.</text>
</comment>
<dbReference type="GO" id="GO:0042597">
    <property type="term" value="C:periplasmic space"/>
    <property type="evidence" value="ECO:0007669"/>
    <property type="project" value="UniProtKB-ARBA"/>
</dbReference>
<dbReference type="GO" id="GO:0015031">
    <property type="term" value="P:protein transport"/>
    <property type="evidence" value="ECO:0007669"/>
    <property type="project" value="UniProtKB-KW"/>
</dbReference>
<name>A0A9Q5P0Z5_9LACT</name>
<dbReference type="SUPFAM" id="SSF53850">
    <property type="entry name" value="Periplasmic binding protein-like II"/>
    <property type="match status" value="1"/>
</dbReference>
<dbReference type="PANTHER" id="PTHR30290:SF10">
    <property type="entry name" value="PERIPLASMIC OLIGOPEPTIDE-BINDING PROTEIN-RELATED"/>
    <property type="match status" value="1"/>
</dbReference>
<keyword evidence="3" id="KW-0813">Transport</keyword>
<gene>
    <name evidence="10" type="ORF">BG262_09650</name>
</gene>
<sequence length="659" mass="73464">MNKSRLLGIGLVSVAALGLVACGSGGDKKSASNDKNLVKEFKYYYVQDPETLDYTTSMQRYTAENTANFVEGLLSYDQYRQLIPALAEKWDVSKDGKTYTYHIRKGVKWVDSDGNEYAEVKPSDWVTGLKHAADSESDALYIVADSVKGLSDYASGKDKDFSKVGIKADDEAGTVTYELNQPESFWNSKTTYGVLNPVNEEFLKSKGDKFGGLSADSILYNGPYILASMTNKSEITYKSNPTYWDKDNVFIDSIKLSYYDGSKPDSLYDGFKDNKYDLARLYPTMPYYSKVDSKDVIWNAQGSSTYYGAFNYNRQNYSNSKKDDKQKEVTKKAVLNKDFRNAVTFSIDKSKATAQINGEEGADKIIRSTIVPTDFVTIEGKPFGDTVQKDLESGSDVWKDLDVSQQKNGVYNKDKATTAFNSAKEALKAEGVEISESNPVILDVPVLETSEINKKVYASIKNSIESTFNKEVIFNVIPLADDPYTKATFSFKTAADADYDFAVTGWGPDYQDPSSYLNIFSPKSGDVLRNLGLDSQVTLKGEDKGAVAKKALNFDEYQTLLDNASAINDNDDKRYTAYAKAEAWLENNSIIVPLYSDLGSPSVRRTIPHTEIDSNNVGSSSYSYKFRKVGKDTVTSEEYEKADKAWKEEVEKRAKEAQK</sequence>
<evidence type="ECO:0000313" key="11">
    <source>
        <dbReference type="Proteomes" id="UP000177273"/>
    </source>
</evidence>
<dbReference type="RefSeq" id="WP_070787355.1">
    <property type="nucleotide sequence ID" value="NZ_MKIQ01000005.1"/>
</dbReference>
<dbReference type="Proteomes" id="UP000177273">
    <property type="component" value="Unassembled WGS sequence"/>
</dbReference>
<organism evidence="10 11">
    <name type="scientific">Floricoccus penangensis</name>
    <dbReference type="NCBI Taxonomy" id="1859475"/>
    <lineage>
        <taxon>Bacteria</taxon>
        <taxon>Bacillati</taxon>
        <taxon>Bacillota</taxon>
        <taxon>Bacilli</taxon>
        <taxon>Lactobacillales</taxon>
        <taxon>Streptococcaceae</taxon>
        <taxon>Floricoccus</taxon>
    </lineage>
</organism>
<dbReference type="InterPro" id="IPR039424">
    <property type="entry name" value="SBP_5"/>
</dbReference>
<evidence type="ECO:0000256" key="7">
    <source>
        <dbReference type="SAM" id="MobiDB-lite"/>
    </source>
</evidence>
<evidence type="ECO:0000256" key="6">
    <source>
        <dbReference type="ARBA" id="ARBA00022927"/>
    </source>
</evidence>
<dbReference type="Gene3D" id="3.40.190.10">
    <property type="entry name" value="Periplasmic binding protein-like II"/>
    <property type="match status" value="1"/>
</dbReference>